<sequence length="50" mass="5828">MTELFIRTRRSLIPRRIPVFERTLPAARDLPAWRLVPETGHPFCPRGEGN</sequence>
<accession>A0A0A9GD81</accession>
<evidence type="ECO:0000313" key="1">
    <source>
        <dbReference type="EMBL" id="JAE21419.1"/>
    </source>
</evidence>
<dbReference type="AlphaFoldDB" id="A0A0A9GD81"/>
<proteinExistence type="predicted"/>
<reference evidence="1" key="1">
    <citation type="submission" date="2014-09" db="EMBL/GenBank/DDBJ databases">
        <authorList>
            <person name="Magalhaes I.L.F."/>
            <person name="Oliveira U."/>
            <person name="Santos F.R."/>
            <person name="Vidigal T.H.D.A."/>
            <person name="Brescovit A.D."/>
            <person name="Santos A.J."/>
        </authorList>
    </citation>
    <scope>NUCLEOTIDE SEQUENCE</scope>
    <source>
        <tissue evidence="1">Shoot tissue taken approximately 20 cm above the soil surface</tissue>
    </source>
</reference>
<name>A0A0A9GD81_ARUDO</name>
<dbReference type="EMBL" id="GBRH01176477">
    <property type="protein sequence ID" value="JAE21419.1"/>
    <property type="molecule type" value="Transcribed_RNA"/>
</dbReference>
<reference evidence="1" key="2">
    <citation type="journal article" date="2015" name="Data Brief">
        <title>Shoot transcriptome of the giant reed, Arundo donax.</title>
        <authorList>
            <person name="Barrero R.A."/>
            <person name="Guerrero F.D."/>
            <person name="Moolhuijzen P."/>
            <person name="Goolsby J.A."/>
            <person name="Tidwell J."/>
            <person name="Bellgard S.E."/>
            <person name="Bellgard M.I."/>
        </authorList>
    </citation>
    <scope>NUCLEOTIDE SEQUENCE</scope>
    <source>
        <tissue evidence="1">Shoot tissue taken approximately 20 cm above the soil surface</tissue>
    </source>
</reference>
<organism evidence="1">
    <name type="scientific">Arundo donax</name>
    <name type="common">Giant reed</name>
    <name type="synonym">Donax arundinaceus</name>
    <dbReference type="NCBI Taxonomy" id="35708"/>
    <lineage>
        <taxon>Eukaryota</taxon>
        <taxon>Viridiplantae</taxon>
        <taxon>Streptophyta</taxon>
        <taxon>Embryophyta</taxon>
        <taxon>Tracheophyta</taxon>
        <taxon>Spermatophyta</taxon>
        <taxon>Magnoliopsida</taxon>
        <taxon>Liliopsida</taxon>
        <taxon>Poales</taxon>
        <taxon>Poaceae</taxon>
        <taxon>PACMAD clade</taxon>
        <taxon>Arundinoideae</taxon>
        <taxon>Arundineae</taxon>
        <taxon>Arundo</taxon>
    </lineage>
</organism>
<protein>
    <submittedName>
        <fullName evidence="1">Uncharacterized protein</fullName>
    </submittedName>
</protein>